<dbReference type="InterPro" id="IPR036113">
    <property type="entry name" value="Asp/Glu-ADT_sf_sub_c"/>
</dbReference>
<comment type="caution">
    <text evidence="7">The sequence shown here is derived from an EMBL/GenBank/DDBJ whole genome shotgun (WGS) entry which is preliminary data.</text>
</comment>
<comment type="catalytic activity">
    <reaction evidence="4 6">
        <text>L-aspartyl-tRNA(Asn) + L-glutamine + ATP + H2O = L-asparaginyl-tRNA(Asn) + L-glutamate + ADP + phosphate + 2 H(+)</text>
        <dbReference type="Rhea" id="RHEA:14513"/>
        <dbReference type="Rhea" id="RHEA-COMP:9674"/>
        <dbReference type="Rhea" id="RHEA-COMP:9677"/>
        <dbReference type="ChEBI" id="CHEBI:15377"/>
        <dbReference type="ChEBI" id="CHEBI:15378"/>
        <dbReference type="ChEBI" id="CHEBI:29985"/>
        <dbReference type="ChEBI" id="CHEBI:30616"/>
        <dbReference type="ChEBI" id="CHEBI:43474"/>
        <dbReference type="ChEBI" id="CHEBI:58359"/>
        <dbReference type="ChEBI" id="CHEBI:78515"/>
        <dbReference type="ChEBI" id="CHEBI:78516"/>
        <dbReference type="ChEBI" id="CHEBI:456216"/>
    </reaction>
</comment>
<keyword evidence="6" id="KW-0547">Nucleotide-binding</keyword>
<comment type="catalytic activity">
    <reaction evidence="5 6">
        <text>L-glutamyl-tRNA(Gln) + L-glutamine + ATP + H2O = L-glutaminyl-tRNA(Gln) + L-glutamate + ADP + phosphate + H(+)</text>
        <dbReference type="Rhea" id="RHEA:17521"/>
        <dbReference type="Rhea" id="RHEA-COMP:9681"/>
        <dbReference type="Rhea" id="RHEA-COMP:9684"/>
        <dbReference type="ChEBI" id="CHEBI:15377"/>
        <dbReference type="ChEBI" id="CHEBI:15378"/>
        <dbReference type="ChEBI" id="CHEBI:29985"/>
        <dbReference type="ChEBI" id="CHEBI:30616"/>
        <dbReference type="ChEBI" id="CHEBI:43474"/>
        <dbReference type="ChEBI" id="CHEBI:58359"/>
        <dbReference type="ChEBI" id="CHEBI:78520"/>
        <dbReference type="ChEBI" id="CHEBI:78521"/>
        <dbReference type="ChEBI" id="CHEBI:456216"/>
    </reaction>
</comment>
<name>K8ZNW3_9ENTE</name>
<evidence type="ECO:0000313" key="8">
    <source>
        <dbReference type="Proteomes" id="UP000016057"/>
    </source>
</evidence>
<comment type="similarity">
    <text evidence="1 6">Belongs to the GatC family.</text>
</comment>
<dbReference type="EMBL" id="AMYT01000017">
    <property type="protein sequence ID" value="EKU27281.1"/>
    <property type="molecule type" value="Genomic_DNA"/>
</dbReference>
<dbReference type="PANTHER" id="PTHR15004:SF0">
    <property type="entry name" value="GLUTAMYL-TRNA(GLN) AMIDOTRANSFERASE SUBUNIT C, MITOCHONDRIAL"/>
    <property type="match status" value="1"/>
</dbReference>
<gene>
    <name evidence="6" type="primary">gatC</name>
    <name evidence="7" type="ORF">C683_0612</name>
</gene>
<dbReference type="OrthoDB" id="9813938at2"/>
<dbReference type="EC" id="6.3.5.-" evidence="6"/>
<keyword evidence="6 7" id="KW-0436">Ligase</keyword>
<evidence type="ECO:0000256" key="4">
    <source>
        <dbReference type="ARBA" id="ARBA00047380"/>
    </source>
</evidence>
<dbReference type="AlphaFoldDB" id="K8ZNW3"/>
<dbReference type="NCBIfam" id="TIGR00135">
    <property type="entry name" value="gatC"/>
    <property type="match status" value="1"/>
</dbReference>
<dbReference type="eggNOG" id="COG0721">
    <property type="taxonomic scope" value="Bacteria"/>
</dbReference>
<protein>
    <recommendedName>
        <fullName evidence="6">Aspartyl/glutamyl-tRNA(Asn/Gln) amidotransferase subunit C</fullName>
        <shortName evidence="6">Asp/Glu-ADT subunit C</shortName>
        <ecNumber evidence="6">6.3.5.-</ecNumber>
    </recommendedName>
</protein>
<evidence type="ECO:0000256" key="3">
    <source>
        <dbReference type="ARBA" id="ARBA00024799"/>
    </source>
</evidence>
<dbReference type="GO" id="GO:0070681">
    <property type="term" value="P:glutaminyl-tRNAGln biosynthesis via transamidation"/>
    <property type="evidence" value="ECO:0007669"/>
    <property type="project" value="TreeGrafter"/>
</dbReference>
<keyword evidence="6" id="KW-0067">ATP-binding</keyword>
<dbReference type="Proteomes" id="UP000016057">
    <property type="component" value="Unassembled WGS sequence"/>
</dbReference>
<evidence type="ECO:0000256" key="6">
    <source>
        <dbReference type="HAMAP-Rule" id="MF_00122"/>
    </source>
</evidence>
<dbReference type="InterPro" id="IPR003837">
    <property type="entry name" value="GatC"/>
</dbReference>
<dbReference type="SUPFAM" id="SSF141000">
    <property type="entry name" value="Glu-tRNAGln amidotransferase C subunit"/>
    <property type="match status" value="1"/>
</dbReference>
<dbReference type="Pfam" id="PF02686">
    <property type="entry name" value="GatC"/>
    <property type="match status" value="1"/>
</dbReference>
<keyword evidence="7" id="KW-0808">Transferase</keyword>
<sequence length="100" mass="11376">MSISKEQVNHVAHLAKLELSEEEIGVFTSQLSDILTMVEHLDEVDTTGVKPTTNVIFDENLWREDVAQKPMDRDELMKNVPVHENGYIKVPAMLNQGEEE</sequence>
<keyword evidence="6" id="KW-0648">Protein biosynthesis</keyword>
<reference evidence="7 8" key="1">
    <citation type="journal article" date="2013" name="Genome Announc.">
        <title>Draft Genome Sequence of Catellicoccus marimammalium, a Novel Species Commonly Found in Gull Feces.</title>
        <authorList>
            <person name="Weigand M.R."/>
            <person name="Ryu H."/>
            <person name="Bozcek L."/>
            <person name="Konstantinidis K.T."/>
            <person name="Santo Domingo J.W."/>
        </authorList>
    </citation>
    <scope>NUCLEOTIDE SEQUENCE [LARGE SCALE GENOMIC DNA]</scope>
    <source>
        <strain evidence="7 8">M35/04/3</strain>
    </source>
</reference>
<dbReference type="RefSeq" id="WP_009489898.1">
    <property type="nucleotide sequence ID" value="NZ_AMYT01000017.1"/>
</dbReference>
<dbReference type="PATRIC" id="fig|1234409.3.peg.562"/>
<dbReference type="HAMAP" id="MF_00122">
    <property type="entry name" value="GatC"/>
    <property type="match status" value="1"/>
</dbReference>
<dbReference type="GO" id="GO:0050566">
    <property type="term" value="F:asparaginyl-tRNA synthase (glutamine-hydrolyzing) activity"/>
    <property type="evidence" value="ECO:0007669"/>
    <property type="project" value="RHEA"/>
</dbReference>
<keyword evidence="8" id="KW-1185">Reference proteome</keyword>
<dbReference type="GO" id="GO:0006450">
    <property type="term" value="P:regulation of translational fidelity"/>
    <property type="evidence" value="ECO:0007669"/>
    <property type="project" value="InterPro"/>
</dbReference>
<dbReference type="Gene3D" id="1.10.20.60">
    <property type="entry name" value="Glu-tRNAGln amidotransferase C subunit, N-terminal domain"/>
    <property type="match status" value="1"/>
</dbReference>
<evidence type="ECO:0000256" key="5">
    <source>
        <dbReference type="ARBA" id="ARBA00047913"/>
    </source>
</evidence>
<comment type="function">
    <text evidence="3 6">Allows the formation of correctly charged Asn-tRNA(Asn) or Gln-tRNA(Gln) through the transamidation of misacylated Asp-tRNA(Asn) or Glu-tRNA(Gln) in organisms which lack either or both of asparaginyl-tRNA or glutaminyl-tRNA synthetases. The reaction takes place in the presence of glutamine and ATP through an activated phospho-Asp-tRNA(Asn) or phospho-Glu-tRNA(Gln).</text>
</comment>
<comment type="subunit">
    <text evidence="2 6">Heterotrimer of A, B and C subunits.</text>
</comment>
<evidence type="ECO:0000256" key="1">
    <source>
        <dbReference type="ARBA" id="ARBA00010757"/>
    </source>
</evidence>
<evidence type="ECO:0000256" key="2">
    <source>
        <dbReference type="ARBA" id="ARBA00011123"/>
    </source>
</evidence>
<dbReference type="GO" id="GO:0005524">
    <property type="term" value="F:ATP binding"/>
    <property type="evidence" value="ECO:0007669"/>
    <property type="project" value="UniProtKB-KW"/>
</dbReference>
<dbReference type="STRING" id="1234409.C683_0612"/>
<dbReference type="GO" id="GO:0016740">
    <property type="term" value="F:transferase activity"/>
    <property type="evidence" value="ECO:0007669"/>
    <property type="project" value="UniProtKB-KW"/>
</dbReference>
<proteinExistence type="inferred from homology"/>
<evidence type="ECO:0000313" key="7">
    <source>
        <dbReference type="EMBL" id="EKU27281.1"/>
    </source>
</evidence>
<accession>K8ZNW3</accession>
<organism evidence="7 8">
    <name type="scientific">Catellicoccus marimammalium M35/04/3</name>
    <dbReference type="NCBI Taxonomy" id="1234409"/>
    <lineage>
        <taxon>Bacteria</taxon>
        <taxon>Bacillati</taxon>
        <taxon>Bacillota</taxon>
        <taxon>Bacilli</taxon>
        <taxon>Lactobacillales</taxon>
        <taxon>Enterococcaceae</taxon>
        <taxon>Catellicoccus</taxon>
    </lineage>
</organism>
<dbReference type="PANTHER" id="PTHR15004">
    <property type="entry name" value="GLUTAMYL-TRNA(GLN) AMIDOTRANSFERASE SUBUNIT C, MITOCHONDRIAL"/>
    <property type="match status" value="1"/>
</dbReference>
<dbReference type="GO" id="GO:0006412">
    <property type="term" value="P:translation"/>
    <property type="evidence" value="ECO:0007669"/>
    <property type="project" value="UniProtKB-UniRule"/>
</dbReference>
<dbReference type="GO" id="GO:0050567">
    <property type="term" value="F:glutaminyl-tRNA synthase (glutamine-hydrolyzing) activity"/>
    <property type="evidence" value="ECO:0007669"/>
    <property type="project" value="UniProtKB-UniRule"/>
</dbReference>